<reference evidence="1" key="1">
    <citation type="journal article" date="2014" name="Front. Microbiol.">
        <title>High frequency of phylogenetically diverse reductive dehalogenase-homologous genes in deep subseafloor sedimentary metagenomes.</title>
        <authorList>
            <person name="Kawai M."/>
            <person name="Futagami T."/>
            <person name="Toyoda A."/>
            <person name="Takaki Y."/>
            <person name="Nishi S."/>
            <person name="Hori S."/>
            <person name="Arai W."/>
            <person name="Tsubouchi T."/>
            <person name="Morono Y."/>
            <person name="Uchiyama I."/>
            <person name="Ito T."/>
            <person name="Fujiyama A."/>
            <person name="Inagaki F."/>
            <person name="Takami H."/>
        </authorList>
    </citation>
    <scope>NUCLEOTIDE SEQUENCE</scope>
    <source>
        <strain evidence="1">Expedition CK06-06</strain>
    </source>
</reference>
<accession>X1AF65</accession>
<dbReference type="AlphaFoldDB" id="X1AF65"/>
<protein>
    <submittedName>
        <fullName evidence="1">Uncharacterized protein</fullName>
    </submittedName>
</protein>
<comment type="caution">
    <text evidence="1">The sequence shown here is derived from an EMBL/GenBank/DDBJ whole genome shotgun (WGS) entry which is preliminary data.</text>
</comment>
<name>X1AF65_9ZZZZ</name>
<gene>
    <name evidence="1" type="ORF">S01H4_27897</name>
</gene>
<evidence type="ECO:0000313" key="1">
    <source>
        <dbReference type="EMBL" id="GAG80469.1"/>
    </source>
</evidence>
<dbReference type="PROSITE" id="PS50297">
    <property type="entry name" value="ANK_REP_REGION"/>
    <property type="match status" value="1"/>
</dbReference>
<dbReference type="EMBL" id="BART01013732">
    <property type="protein sequence ID" value="GAG80469.1"/>
    <property type="molecule type" value="Genomic_DNA"/>
</dbReference>
<organism evidence="1">
    <name type="scientific">marine sediment metagenome</name>
    <dbReference type="NCBI Taxonomy" id="412755"/>
    <lineage>
        <taxon>unclassified sequences</taxon>
        <taxon>metagenomes</taxon>
        <taxon>ecological metagenomes</taxon>
    </lineage>
</organism>
<dbReference type="Gene3D" id="1.25.40.20">
    <property type="entry name" value="Ankyrin repeat-containing domain"/>
    <property type="match status" value="1"/>
</dbReference>
<proteinExistence type="predicted"/>
<dbReference type="PROSITE" id="PS50088">
    <property type="entry name" value="ANK_REPEAT"/>
    <property type="match status" value="1"/>
</dbReference>
<feature type="non-terminal residue" evidence="1">
    <location>
        <position position="125"/>
    </location>
</feature>
<dbReference type="InterPro" id="IPR002110">
    <property type="entry name" value="Ankyrin_rpt"/>
</dbReference>
<dbReference type="InterPro" id="IPR036770">
    <property type="entry name" value="Ankyrin_rpt-contain_sf"/>
</dbReference>
<sequence>MLKKTIFAMAIIGISATFNSNSMIQNKDDQEDKSQVLLDEDIENNNVPKIKRLLAAGKIKVTKYVFATIVRRDNRNIVHLFLNHINQTIKDKGDKRKILGRGLQTSVRKGYFDIVELLVKNGADI</sequence>